<keyword evidence="1" id="KW-0560">Oxidoreductase</keyword>
<dbReference type="VEuPathDB" id="VectorBase:SSCA008873"/>
<dbReference type="GO" id="GO:0004601">
    <property type="term" value="F:peroxidase activity"/>
    <property type="evidence" value="ECO:0007669"/>
    <property type="project" value="UniProtKB-KW"/>
</dbReference>
<dbReference type="PANTHER" id="PTHR11475">
    <property type="entry name" value="OXIDASE/PEROXIDASE"/>
    <property type="match status" value="1"/>
</dbReference>
<dbReference type="AlphaFoldDB" id="A0A132AFA3"/>
<evidence type="ECO:0000256" key="1">
    <source>
        <dbReference type="ARBA" id="ARBA00022559"/>
    </source>
</evidence>
<protein>
    <submittedName>
        <fullName evidence="2">Dual oxidase 1-like protein 1</fullName>
    </submittedName>
</protein>
<dbReference type="InterPro" id="IPR010255">
    <property type="entry name" value="Haem_peroxidase_sf"/>
</dbReference>
<accession>A0A132AFA3</accession>
<dbReference type="EMBL" id="JXLN01013815">
    <property type="protein sequence ID" value="KPM09623.1"/>
    <property type="molecule type" value="Genomic_DNA"/>
</dbReference>
<organism evidence="2 3">
    <name type="scientific">Sarcoptes scabiei</name>
    <name type="common">Itch mite</name>
    <name type="synonym">Acarus scabiei</name>
    <dbReference type="NCBI Taxonomy" id="52283"/>
    <lineage>
        <taxon>Eukaryota</taxon>
        <taxon>Metazoa</taxon>
        <taxon>Ecdysozoa</taxon>
        <taxon>Arthropoda</taxon>
        <taxon>Chelicerata</taxon>
        <taxon>Arachnida</taxon>
        <taxon>Acari</taxon>
        <taxon>Acariformes</taxon>
        <taxon>Sarcoptiformes</taxon>
        <taxon>Astigmata</taxon>
        <taxon>Psoroptidia</taxon>
        <taxon>Sarcoptoidea</taxon>
        <taxon>Sarcoptidae</taxon>
        <taxon>Sarcoptinae</taxon>
        <taxon>Sarcoptes</taxon>
    </lineage>
</organism>
<evidence type="ECO:0000313" key="2">
    <source>
        <dbReference type="EMBL" id="KPM09623.1"/>
    </source>
</evidence>
<dbReference type="GO" id="GO:0020037">
    <property type="term" value="F:heme binding"/>
    <property type="evidence" value="ECO:0007669"/>
    <property type="project" value="InterPro"/>
</dbReference>
<dbReference type="InterPro" id="IPR019791">
    <property type="entry name" value="Haem_peroxidase_animal"/>
</dbReference>
<comment type="caution">
    <text evidence="2">The sequence shown here is derived from an EMBL/GenBank/DDBJ whole genome shotgun (WGS) entry which is preliminary data.</text>
</comment>
<dbReference type="PROSITE" id="PS50292">
    <property type="entry name" value="PEROXIDASE_3"/>
    <property type="match status" value="1"/>
</dbReference>
<dbReference type="Gene3D" id="1.10.640.10">
    <property type="entry name" value="Haem peroxidase domain superfamily, animal type"/>
    <property type="match status" value="1"/>
</dbReference>
<name>A0A132AFA3_SARSC</name>
<dbReference type="GO" id="GO:0006979">
    <property type="term" value="P:response to oxidative stress"/>
    <property type="evidence" value="ECO:0007669"/>
    <property type="project" value="InterPro"/>
</dbReference>
<dbReference type="OrthoDB" id="6019201at2759"/>
<dbReference type="PANTHER" id="PTHR11475:SF144">
    <property type="entry name" value="NAD(P)H OXIDASE (H2O2-FORMING)"/>
    <property type="match status" value="1"/>
</dbReference>
<gene>
    <name evidence="2" type="ORF">QR98_0081620</name>
</gene>
<dbReference type="Proteomes" id="UP000616769">
    <property type="component" value="Unassembled WGS sequence"/>
</dbReference>
<evidence type="ECO:0000313" key="3">
    <source>
        <dbReference type="Proteomes" id="UP000616769"/>
    </source>
</evidence>
<dbReference type="InterPro" id="IPR037120">
    <property type="entry name" value="Haem_peroxidase_sf_animal"/>
</dbReference>
<proteinExistence type="predicted"/>
<sequence length="140" mass="16479">MSINLVWIRWHNLIAETISSSNPDLSDQIVYDWARIVTISTLQNIIFNEWFAEFFGENLREYRGHLNDLNPKISDLFETISSVYLYSLLPNHAFKIKTECSRGFTSELLRTCNTFTNPFEQLKNEDDLKQILQRNVMIIT</sequence>
<dbReference type="Pfam" id="PF03098">
    <property type="entry name" value="An_peroxidase"/>
    <property type="match status" value="1"/>
</dbReference>
<keyword evidence="1" id="KW-0575">Peroxidase</keyword>
<reference evidence="2 3" key="1">
    <citation type="journal article" date="2015" name="Parasit. Vectors">
        <title>Draft genome of the scabies mite.</title>
        <authorList>
            <person name="Rider S.D.Jr."/>
            <person name="Morgan M.S."/>
            <person name="Arlian L.G."/>
        </authorList>
    </citation>
    <scope>NUCLEOTIDE SEQUENCE [LARGE SCALE GENOMIC DNA]</scope>
    <source>
        <strain evidence="2">Arlian Lab</strain>
    </source>
</reference>
<dbReference type="SUPFAM" id="SSF48113">
    <property type="entry name" value="Heme-dependent peroxidases"/>
    <property type="match status" value="1"/>
</dbReference>